<reference evidence="1 2" key="1">
    <citation type="submission" date="2024-02" db="EMBL/GenBank/DDBJ databases">
        <authorList>
            <person name="Chen Y."/>
            <person name="Shah S."/>
            <person name="Dougan E. K."/>
            <person name="Thang M."/>
            <person name="Chan C."/>
        </authorList>
    </citation>
    <scope>NUCLEOTIDE SEQUENCE [LARGE SCALE GENOMIC DNA]</scope>
</reference>
<proteinExistence type="predicted"/>
<evidence type="ECO:0000313" key="2">
    <source>
        <dbReference type="Proteomes" id="UP001642464"/>
    </source>
</evidence>
<keyword evidence="2" id="KW-1185">Reference proteome</keyword>
<protein>
    <submittedName>
        <fullName evidence="1">Uncharacterized protein</fullName>
    </submittedName>
</protein>
<comment type="caution">
    <text evidence="1">The sequence shown here is derived from an EMBL/GenBank/DDBJ whole genome shotgun (WGS) entry which is preliminary data.</text>
</comment>
<dbReference type="EMBL" id="CAXAMM010018713">
    <property type="protein sequence ID" value="CAK9043997.1"/>
    <property type="molecule type" value="Genomic_DNA"/>
</dbReference>
<organism evidence="1 2">
    <name type="scientific">Durusdinium trenchii</name>
    <dbReference type="NCBI Taxonomy" id="1381693"/>
    <lineage>
        <taxon>Eukaryota</taxon>
        <taxon>Sar</taxon>
        <taxon>Alveolata</taxon>
        <taxon>Dinophyceae</taxon>
        <taxon>Suessiales</taxon>
        <taxon>Symbiodiniaceae</taxon>
        <taxon>Durusdinium</taxon>
    </lineage>
</organism>
<sequence length="172" mass="19139">MGSGHERRIWEALAMGEESLVRAANQSTDPHFGSVVHAILFGRIDDGQESAEEEPAGWSLRMLDIYHYSDIVLATEAGTKQRLNLLKLALEYGASPDICAPASCIRCLSWRWFEKDEWTEDVIPANKTGVETLLAVKRALLKSESTTPKAAVHKKIQDVDKASGRNDVKEKF</sequence>
<name>A0ABP0LZP1_9DINO</name>
<evidence type="ECO:0000313" key="1">
    <source>
        <dbReference type="EMBL" id="CAK9043997.1"/>
    </source>
</evidence>
<dbReference type="Proteomes" id="UP001642464">
    <property type="component" value="Unassembled WGS sequence"/>
</dbReference>
<gene>
    <name evidence="1" type="ORF">SCF082_LOCUS25060</name>
</gene>
<accession>A0ABP0LZP1</accession>